<protein>
    <recommendedName>
        <fullName evidence="1">Glycosyltransferase 2-like domain-containing protein</fullName>
    </recommendedName>
</protein>
<gene>
    <name evidence="2" type="ORF">NG42_19105</name>
    <name evidence="3" type="ORF">NG43_17650</name>
</gene>
<dbReference type="PATRIC" id="fig|1560201.3.peg.4048"/>
<accession>A0A0L7T488</accession>
<dbReference type="PANTHER" id="PTHR22916">
    <property type="entry name" value="GLYCOSYLTRANSFERASE"/>
    <property type="match status" value="1"/>
</dbReference>
<dbReference type="Proteomes" id="UP000037088">
    <property type="component" value="Unassembled WGS sequence"/>
</dbReference>
<evidence type="ECO:0000259" key="1">
    <source>
        <dbReference type="Pfam" id="PF00535"/>
    </source>
</evidence>
<evidence type="ECO:0000313" key="4">
    <source>
        <dbReference type="Proteomes" id="UP000036851"/>
    </source>
</evidence>
<dbReference type="EMBL" id="JRXE01000032">
    <property type="protein sequence ID" value="KOC87806.1"/>
    <property type="molecule type" value="Genomic_DNA"/>
</dbReference>
<proteinExistence type="predicted"/>
<dbReference type="AlphaFoldDB" id="A0A0L7T488"/>
<dbReference type="OrthoDB" id="6813549at2"/>
<dbReference type="InterPro" id="IPR029044">
    <property type="entry name" value="Nucleotide-diphossugar_trans"/>
</dbReference>
<dbReference type="GO" id="GO:0016758">
    <property type="term" value="F:hexosyltransferase activity"/>
    <property type="evidence" value="ECO:0007669"/>
    <property type="project" value="UniProtKB-ARBA"/>
</dbReference>
<dbReference type="Gene3D" id="3.90.550.10">
    <property type="entry name" value="Spore Coat Polysaccharide Biosynthesis Protein SpsA, Chain A"/>
    <property type="match status" value="1"/>
</dbReference>
<feature type="domain" description="Glycosyltransferase 2-like" evidence="1">
    <location>
        <begin position="8"/>
        <end position="135"/>
    </location>
</feature>
<dbReference type="RefSeq" id="WP_052902175.1">
    <property type="nucleotide sequence ID" value="NZ_JRXE01000032.1"/>
</dbReference>
<dbReference type="InterPro" id="IPR001173">
    <property type="entry name" value="Glyco_trans_2-like"/>
</dbReference>
<dbReference type="EMBL" id="JRXF01000032">
    <property type="protein sequence ID" value="KOC90021.1"/>
    <property type="molecule type" value="Genomic_DNA"/>
</dbReference>
<dbReference type="STRING" id="1560201.NG42_19105"/>
<dbReference type="Pfam" id="PF00535">
    <property type="entry name" value="Glycos_transf_2"/>
    <property type="match status" value="1"/>
</dbReference>
<dbReference type="CDD" id="cd00761">
    <property type="entry name" value="Glyco_tranf_GTA_type"/>
    <property type="match status" value="1"/>
</dbReference>
<evidence type="ECO:0000313" key="3">
    <source>
        <dbReference type="EMBL" id="KOC90021.1"/>
    </source>
</evidence>
<reference evidence="4 5" key="1">
    <citation type="journal article" date="2015" name="Int. J. Syst. Evol. Microbiol.">
        <title>Erwinia iniecta sp. nov., isolated from Russian wheat aphids (Diuraphis noxia).</title>
        <authorList>
            <person name="Campillo T."/>
            <person name="Luna E."/>
            <person name="Portier P."/>
            <person name="Fischer-Le Saux M."/>
            <person name="Lapitan N."/>
            <person name="Tisserat N.A."/>
            <person name="Leach J.E."/>
        </authorList>
    </citation>
    <scope>NUCLEOTIDE SEQUENCE [LARGE SCALE GENOMIC DNA]</scope>
    <source>
        <strain evidence="2 5">B120</strain>
        <strain evidence="3 4">B149</strain>
    </source>
</reference>
<organism evidence="3 4">
    <name type="scientific">Winslowiella iniecta</name>
    <dbReference type="NCBI Taxonomy" id="1560201"/>
    <lineage>
        <taxon>Bacteria</taxon>
        <taxon>Pseudomonadati</taxon>
        <taxon>Pseudomonadota</taxon>
        <taxon>Gammaproteobacteria</taxon>
        <taxon>Enterobacterales</taxon>
        <taxon>Erwiniaceae</taxon>
        <taxon>Winslowiella</taxon>
    </lineage>
</organism>
<comment type="caution">
    <text evidence="3">The sequence shown here is derived from an EMBL/GenBank/DDBJ whole genome shotgun (WGS) entry which is preliminary data.</text>
</comment>
<evidence type="ECO:0000313" key="2">
    <source>
        <dbReference type="EMBL" id="KOC87806.1"/>
    </source>
</evidence>
<evidence type="ECO:0000313" key="5">
    <source>
        <dbReference type="Proteomes" id="UP000037088"/>
    </source>
</evidence>
<keyword evidence="5" id="KW-1185">Reference proteome</keyword>
<dbReference type="SUPFAM" id="SSF53448">
    <property type="entry name" value="Nucleotide-diphospho-sugar transferases"/>
    <property type="match status" value="1"/>
</dbReference>
<name>A0A0L7T488_9GAMM</name>
<dbReference type="Proteomes" id="UP000036851">
    <property type="component" value="Unassembled WGS sequence"/>
</dbReference>
<sequence>MISGIDISVIIPAYNAENTISKLIDSLILESEVSIEIIIINDGSTDNTQDIISQYTDTRLIMIHQHNQGLSAARNAGLAIHRGRWVVFLDADDDIEPAALAARYHLAEHHDVDLLICNAKRLDASGNFRGYIHREQIYNKVINGFQWIEYCVKQREWPHYVWLQLIKSSYIIKHNIAYRALRSHEDICWTMDLSLADGRFFISNVADYSYRDNELSITHHRDYYDIRAENYIHIISYIQRQSRHEKYLSVSRHLKRHALWEARHFFGLLKRKVTDRNKLRKAFTEQVSFPALLYGVANLSDMVFLLKLFLNVKRG</sequence>
<dbReference type="PANTHER" id="PTHR22916:SF3">
    <property type="entry name" value="UDP-GLCNAC:BETAGAL BETA-1,3-N-ACETYLGLUCOSAMINYLTRANSFERASE-LIKE PROTEIN 1"/>
    <property type="match status" value="1"/>
</dbReference>